<dbReference type="SUPFAM" id="SSF55781">
    <property type="entry name" value="GAF domain-like"/>
    <property type="match status" value="1"/>
</dbReference>
<feature type="domain" description="PAC" evidence="9">
    <location>
        <begin position="1601"/>
        <end position="1653"/>
    </location>
</feature>
<dbReference type="Pfam" id="PF00069">
    <property type="entry name" value="Pkinase"/>
    <property type="match status" value="1"/>
</dbReference>
<dbReference type="Proteomes" id="UP001526426">
    <property type="component" value="Unassembled WGS sequence"/>
</dbReference>
<dbReference type="InterPro" id="IPR003018">
    <property type="entry name" value="GAF"/>
</dbReference>
<feature type="domain" description="Histidine kinase" evidence="8">
    <location>
        <begin position="1687"/>
        <end position="1942"/>
    </location>
</feature>
<dbReference type="CDD" id="cd14014">
    <property type="entry name" value="STKc_PknB_like"/>
    <property type="match status" value="1"/>
</dbReference>
<dbReference type="InterPro" id="IPR041664">
    <property type="entry name" value="AAA_16"/>
</dbReference>
<dbReference type="InterPro" id="IPR029016">
    <property type="entry name" value="GAF-like_dom_sf"/>
</dbReference>
<evidence type="ECO:0000256" key="5">
    <source>
        <dbReference type="SAM" id="Coils"/>
    </source>
</evidence>
<dbReference type="SUPFAM" id="SSF55874">
    <property type="entry name" value="ATPase domain of HSP90 chaperone/DNA topoisomerase II/histidine kinase"/>
    <property type="match status" value="1"/>
</dbReference>
<feature type="transmembrane region" description="Helical" evidence="6">
    <location>
        <begin position="919"/>
        <end position="942"/>
    </location>
</feature>
<dbReference type="NCBIfam" id="TIGR00229">
    <property type="entry name" value="sensory_box"/>
    <property type="match status" value="1"/>
</dbReference>
<dbReference type="PANTHER" id="PTHR43642:SF1">
    <property type="entry name" value="HYBRID SIGNAL TRANSDUCTION HISTIDINE KINASE G"/>
    <property type="match status" value="1"/>
</dbReference>
<dbReference type="Gene3D" id="3.30.565.10">
    <property type="entry name" value="Histidine kinase-like ATPase, C-terminal domain"/>
    <property type="match status" value="1"/>
</dbReference>
<dbReference type="SMART" id="SM00086">
    <property type="entry name" value="PAC"/>
    <property type="match status" value="1"/>
</dbReference>
<evidence type="ECO:0000259" key="7">
    <source>
        <dbReference type="PROSITE" id="PS50011"/>
    </source>
</evidence>
<dbReference type="PROSITE" id="PS50109">
    <property type="entry name" value="HIS_KIN"/>
    <property type="match status" value="1"/>
</dbReference>
<dbReference type="InterPro" id="IPR035965">
    <property type="entry name" value="PAS-like_dom_sf"/>
</dbReference>
<dbReference type="InterPro" id="IPR001610">
    <property type="entry name" value="PAC"/>
</dbReference>
<dbReference type="SMART" id="SM00387">
    <property type="entry name" value="HATPase_c"/>
    <property type="match status" value="1"/>
</dbReference>
<dbReference type="CDD" id="cd00130">
    <property type="entry name" value="PAS"/>
    <property type="match status" value="1"/>
</dbReference>
<comment type="catalytic activity">
    <reaction evidence="1">
        <text>ATP + protein L-histidine = ADP + protein N-phospho-L-histidine.</text>
        <dbReference type="EC" id="2.7.13.3"/>
    </reaction>
</comment>
<evidence type="ECO:0000259" key="8">
    <source>
        <dbReference type="PROSITE" id="PS50109"/>
    </source>
</evidence>
<dbReference type="InterPro" id="IPR053159">
    <property type="entry name" value="Hybrid_Histidine_Kinase"/>
</dbReference>
<keyword evidence="3" id="KW-0418">Kinase</keyword>
<dbReference type="InterPro" id="IPR027417">
    <property type="entry name" value="P-loop_NTPase"/>
</dbReference>
<keyword evidence="4" id="KW-0902">Two-component regulatory system</keyword>
<dbReference type="Gene3D" id="3.30.450.40">
    <property type="match status" value="1"/>
</dbReference>
<dbReference type="Gene3D" id="3.30.450.20">
    <property type="entry name" value="PAS domain"/>
    <property type="match status" value="1"/>
</dbReference>
<feature type="transmembrane region" description="Helical" evidence="6">
    <location>
        <begin position="1126"/>
        <end position="1147"/>
    </location>
</feature>
<feature type="transmembrane region" description="Helical" evidence="6">
    <location>
        <begin position="1159"/>
        <end position="1178"/>
    </location>
</feature>
<evidence type="ECO:0000256" key="4">
    <source>
        <dbReference type="ARBA" id="ARBA00023012"/>
    </source>
</evidence>
<proteinExistence type="predicted"/>
<dbReference type="InterPro" id="IPR000014">
    <property type="entry name" value="PAS"/>
</dbReference>
<organism evidence="10 11">
    <name type="scientific">Spirulina subsalsa FACHB-351</name>
    <dbReference type="NCBI Taxonomy" id="234711"/>
    <lineage>
        <taxon>Bacteria</taxon>
        <taxon>Bacillati</taxon>
        <taxon>Cyanobacteriota</taxon>
        <taxon>Cyanophyceae</taxon>
        <taxon>Spirulinales</taxon>
        <taxon>Spirulinaceae</taxon>
        <taxon>Spirulina</taxon>
    </lineage>
</organism>
<dbReference type="EMBL" id="JAIHOM010000063">
    <property type="protein sequence ID" value="MCW6037267.1"/>
    <property type="molecule type" value="Genomic_DNA"/>
</dbReference>
<name>A0ABT3L6X9_9CYAN</name>
<dbReference type="PANTHER" id="PTHR43642">
    <property type="entry name" value="HYBRID SIGNAL TRANSDUCTION HISTIDINE KINASE G"/>
    <property type="match status" value="1"/>
</dbReference>
<protein>
    <recommendedName>
        <fullName evidence="2">histidine kinase</fullName>
        <ecNumber evidence="2">2.7.13.3</ecNumber>
    </recommendedName>
</protein>
<keyword evidence="11" id="KW-1185">Reference proteome</keyword>
<evidence type="ECO:0000256" key="2">
    <source>
        <dbReference type="ARBA" id="ARBA00012438"/>
    </source>
</evidence>
<sequence>MNTISNLSGYQILEQIYAGTRTLVYRAMRNSDQKPVVIKILRDEYPNFYDLVQFRNQYTISKNLNHPGLVQPLALEVHQNTYPLIIYALIMEDDGDICLVDYIKNQKKTSEKHKTLPLVDFLNIAIQLAEILQYLYQNRIIHKDIKPANILINPETHQIKLIDFSIASLLPRETQEIENAHGLEGTLAYISPEQTGRMNRAIDYRSDFYSLGVTFYELLTGKLPFTSDDMMELVHFHLARNPKPLDQVNPQIPSILAKIVHKLMAKNAENRYQSALGLKYDLEQCLTQLTETCSITEFPLGQRDICDRFLIPETLYGRETEVQKLLTTFERVSTGASEMMLVAGFSGIGKTAVINEVHKPIVRQRGYFIQGKYDQFNRHIPFSALVQAFQDLIGQLLSESDQQIEQWKIHILQAVGENGQLLIDVIPELEKIIGQQPPVVELSGTPAQNRFNLLLQKFLQVFTHPEHPLVLFLDDLQWIDSASLNLLPTLLDNSNYLLLLGAYRDNEVSPIHPLMLTLEKIVENQVNLTTITLAPLSEQNINQLVTDTLNCNPALAQPLSKLIYKKTQGNPFFATQFLKALHEDNLITFNWEINHWQCDLAQVEALAITNDVVEFMALQLQKLPLETQNSLKLAACIGAEFDLQTLAIVSQTSPQLAAINLWEALQTGLVIPTNKIYKFFTQLSPNEVVQASANPTYRFLHDRIQQASYSLIPDHEKPVTHLQIGQLLEQNLSDPEKQERLFDLVGHFNLARDLITDPQQREHLARLNLAAGQKARHSTAYSTARKFIDTGRQLLPENSWQKQYKLTLTLHIAAAEAAYLNGDFEGMKLEVNQVLEQAQNILDQVKIYEIQIKAMVAQSQMLEAIALGEQALAQLGVEFSAQAHETVIHNTLQTVASQLEGREIEELVNLPIMSDPLTIAAMEILAILFAPIFLANPALLPLLCGTMVKLSLQFGNAPISTIGYAMYGMVLSAFLGQVTQGYRFGRVALILLHDFNAREFKCLTLLLFGTFLQHRQEPLRAAILTLKEGYLAAMETGDFLYAGYNIFNSFYDSFFAGIRLDDWAADMENYCVVLTQVKQQSPLTYLRIQQQLVYNCQELVEQPDVLRGASYDETVMLAKHHQDNELTALAVVYVYKLILAYLFGNLNHAQQYINQAQQYLMAVGGTVYIPVFHFYAALTSLTLCYELPETEQAEQLKIALSHQAILAEWANYAPMNYQHKWDLVEAEKCRILGQKRAAIELYDQAIAGAKTNQYIQEEALAHELAAQFYLAWGKEKVAAGYMQDAYYCYARWGAKAKVLELERHYVQLLKPIVYKSDIADSLTETILGQTLTGTSTSSHISQVLDLTTLIRASQAVTSKIDLDQLRVSLLEIMLVNAGASKSILLLKEQEALQVVAKLEAGTDPQQLDPIPLALTQDLPTTVVYKVRRSLESVVLDDACRNSEFMADPYIQNHQPKSILCSPILHQGRLIGVLYLENNLSVGAFTSHRLELLKFLCSQAAVALENSRLYQESQQYAQQLEQSLEQLQISEARYRYLATATSQIIWLASPEGVNLDTVHWAAYTGQTPEEVQGTGWLNALHPDDLAHTIEVWQEAVRTKSLYKTEYRIRGADGIYRYFAVQGVPILAEDGNVKEWIGTCIDIDARRRAENELRRKSEELEQTLQELQAMQLQLVQNEKMSALGNLVAGIAHEINNPVGFLKGNIKPALEYVEDLFNLIDLYQAKYPEPDLDILEEIERIDFEFVREDLPQLVSSMGEGIKRIQEISHSLRTFSRADKDYPVACNIHDGINSTLMILKHRLKATQNHPEIKIIKDYGELPRIKCYAGQLNQVFMNILSNAVDAVEESNLGKAYGEIDNQIVIKTQVLPEQKQVQISITDNGVGMPPQIKAKVFEDLFTTKEVGKGTGLGLAIARQIVVEKHDGQIQVNSEQGVGTEFVITLPLL</sequence>
<dbReference type="InterPro" id="IPR008271">
    <property type="entry name" value="Ser/Thr_kinase_AS"/>
</dbReference>
<dbReference type="InterPro" id="IPR003594">
    <property type="entry name" value="HATPase_dom"/>
</dbReference>
<dbReference type="Pfam" id="PF01590">
    <property type="entry name" value="GAF"/>
    <property type="match status" value="1"/>
</dbReference>
<evidence type="ECO:0000259" key="9">
    <source>
        <dbReference type="PROSITE" id="PS50113"/>
    </source>
</evidence>
<evidence type="ECO:0000256" key="1">
    <source>
        <dbReference type="ARBA" id="ARBA00000085"/>
    </source>
</evidence>
<feature type="coiled-coil region" evidence="5">
    <location>
        <begin position="1641"/>
        <end position="1678"/>
    </location>
</feature>
<keyword evidence="5" id="KW-0175">Coiled coil</keyword>
<reference evidence="10 11" key="1">
    <citation type="submission" date="2021-08" db="EMBL/GenBank/DDBJ databases">
        <title>Draft genome sequence of Spirulina subsalsa with high tolerance to salinity and hype-accumulation of phycocyanin.</title>
        <authorList>
            <person name="Pei H."/>
            <person name="Jiang L."/>
        </authorList>
    </citation>
    <scope>NUCLEOTIDE SEQUENCE [LARGE SCALE GENOMIC DNA]</scope>
    <source>
        <strain evidence="10 11">FACHB-351</strain>
    </source>
</reference>
<dbReference type="InterPro" id="IPR011009">
    <property type="entry name" value="Kinase-like_dom_sf"/>
</dbReference>
<dbReference type="PRINTS" id="PR00344">
    <property type="entry name" value="BCTRLSENSOR"/>
</dbReference>
<dbReference type="PROSITE" id="PS50011">
    <property type="entry name" value="PROTEIN_KINASE_DOM"/>
    <property type="match status" value="1"/>
</dbReference>
<dbReference type="RefSeq" id="WP_265265114.1">
    <property type="nucleotide sequence ID" value="NZ_JAIHOM010000063.1"/>
</dbReference>
<dbReference type="InterPro" id="IPR000719">
    <property type="entry name" value="Prot_kinase_dom"/>
</dbReference>
<dbReference type="InterPro" id="IPR004358">
    <property type="entry name" value="Sig_transdc_His_kin-like_C"/>
</dbReference>
<dbReference type="SMART" id="SM00220">
    <property type="entry name" value="S_TKc"/>
    <property type="match status" value="1"/>
</dbReference>
<accession>A0ABT3L6X9</accession>
<keyword evidence="6" id="KW-0472">Membrane</keyword>
<dbReference type="Gene3D" id="1.10.287.130">
    <property type="match status" value="1"/>
</dbReference>
<feature type="coiled-coil region" evidence="5">
    <location>
        <begin position="1505"/>
        <end position="1532"/>
    </location>
</feature>
<dbReference type="PROSITE" id="PS50113">
    <property type="entry name" value="PAC"/>
    <property type="match status" value="1"/>
</dbReference>
<dbReference type="InterPro" id="IPR036890">
    <property type="entry name" value="HATPase_C_sf"/>
</dbReference>
<dbReference type="InterPro" id="IPR000700">
    <property type="entry name" value="PAS-assoc_C"/>
</dbReference>
<dbReference type="SMART" id="SM00065">
    <property type="entry name" value="GAF"/>
    <property type="match status" value="1"/>
</dbReference>
<dbReference type="SUPFAM" id="SSF52540">
    <property type="entry name" value="P-loop containing nucleoside triphosphate hydrolases"/>
    <property type="match status" value="1"/>
</dbReference>
<gene>
    <name evidence="10" type="ORF">K4A83_13445</name>
</gene>
<feature type="domain" description="Protein kinase" evidence="7">
    <location>
        <begin position="10"/>
        <end position="286"/>
    </location>
</feature>
<keyword evidence="3" id="KW-0808">Transferase</keyword>
<dbReference type="Gene3D" id="1.10.510.10">
    <property type="entry name" value="Transferase(Phosphotransferase) domain 1"/>
    <property type="match status" value="1"/>
</dbReference>
<evidence type="ECO:0000313" key="10">
    <source>
        <dbReference type="EMBL" id="MCW6037267.1"/>
    </source>
</evidence>
<comment type="caution">
    <text evidence="10">The sequence shown here is derived from an EMBL/GenBank/DDBJ whole genome shotgun (WGS) entry which is preliminary data.</text>
</comment>
<dbReference type="Pfam" id="PF02518">
    <property type="entry name" value="HATPase_c"/>
    <property type="match status" value="1"/>
</dbReference>
<dbReference type="InterPro" id="IPR013655">
    <property type="entry name" value="PAS_fold_3"/>
</dbReference>
<evidence type="ECO:0000313" key="11">
    <source>
        <dbReference type="Proteomes" id="UP001526426"/>
    </source>
</evidence>
<evidence type="ECO:0000256" key="3">
    <source>
        <dbReference type="ARBA" id="ARBA00022777"/>
    </source>
</evidence>
<dbReference type="Gene3D" id="3.30.200.20">
    <property type="entry name" value="Phosphorylase Kinase, domain 1"/>
    <property type="match status" value="1"/>
</dbReference>
<dbReference type="Pfam" id="PF08447">
    <property type="entry name" value="PAS_3"/>
    <property type="match status" value="1"/>
</dbReference>
<dbReference type="Gene3D" id="3.40.50.300">
    <property type="entry name" value="P-loop containing nucleotide triphosphate hydrolases"/>
    <property type="match status" value="1"/>
</dbReference>
<keyword evidence="6" id="KW-1133">Transmembrane helix</keyword>
<keyword evidence="6" id="KW-0812">Transmembrane</keyword>
<dbReference type="SUPFAM" id="SSF55785">
    <property type="entry name" value="PYP-like sensor domain (PAS domain)"/>
    <property type="match status" value="1"/>
</dbReference>
<dbReference type="PROSITE" id="PS00108">
    <property type="entry name" value="PROTEIN_KINASE_ST"/>
    <property type="match status" value="1"/>
</dbReference>
<evidence type="ECO:0000256" key="6">
    <source>
        <dbReference type="SAM" id="Phobius"/>
    </source>
</evidence>
<feature type="transmembrane region" description="Helical" evidence="6">
    <location>
        <begin position="954"/>
        <end position="975"/>
    </location>
</feature>
<dbReference type="EC" id="2.7.13.3" evidence="2"/>
<dbReference type="Pfam" id="PF13191">
    <property type="entry name" value="AAA_16"/>
    <property type="match status" value="1"/>
</dbReference>
<dbReference type="InterPro" id="IPR005467">
    <property type="entry name" value="His_kinase_dom"/>
</dbReference>
<dbReference type="SUPFAM" id="SSF56112">
    <property type="entry name" value="Protein kinase-like (PK-like)"/>
    <property type="match status" value="1"/>
</dbReference>